<dbReference type="PANTHER" id="PTHR35803:SF3">
    <property type="entry name" value="ALPHA-GLUCOSIDASE"/>
    <property type="match status" value="1"/>
</dbReference>
<dbReference type="Gene3D" id="2.70.98.10">
    <property type="match status" value="1"/>
</dbReference>
<evidence type="ECO:0000259" key="6">
    <source>
        <dbReference type="Pfam" id="PF14508"/>
    </source>
</evidence>
<dbReference type="EMBL" id="SMFL01000005">
    <property type="protein sequence ID" value="TDE14831.1"/>
    <property type="molecule type" value="Genomic_DNA"/>
</dbReference>
<dbReference type="InterPro" id="IPR019563">
    <property type="entry name" value="GH97_catalytic"/>
</dbReference>
<organism evidence="8 9">
    <name type="scientific">Dyadobacter psychrotolerans</name>
    <dbReference type="NCBI Taxonomy" id="2541721"/>
    <lineage>
        <taxon>Bacteria</taxon>
        <taxon>Pseudomonadati</taxon>
        <taxon>Bacteroidota</taxon>
        <taxon>Cytophagia</taxon>
        <taxon>Cytophagales</taxon>
        <taxon>Spirosomataceae</taxon>
        <taxon>Dyadobacter</taxon>
    </lineage>
</organism>
<keyword evidence="4" id="KW-0732">Signal</keyword>
<feature type="domain" description="Glycosyl-hydrolase 97 C-terminal oligomerisation" evidence="7">
    <location>
        <begin position="520"/>
        <end position="610"/>
    </location>
</feature>
<dbReference type="GO" id="GO:0030246">
    <property type="term" value="F:carbohydrate binding"/>
    <property type="evidence" value="ECO:0007669"/>
    <property type="project" value="InterPro"/>
</dbReference>
<evidence type="ECO:0000259" key="5">
    <source>
        <dbReference type="Pfam" id="PF10566"/>
    </source>
</evidence>
<dbReference type="SUPFAM" id="SSF51445">
    <property type="entry name" value="(Trans)glycosidases"/>
    <property type="match status" value="1"/>
</dbReference>
<feature type="signal peptide" evidence="4">
    <location>
        <begin position="1"/>
        <end position="23"/>
    </location>
</feature>
<dbReference type="InterPro" id="IPR014718">
    <property type="entry name" value="GH-type_carb-bd"/>
</dbReference>
<dbReference type="RefSeq" id="WP_131959415.1">
    <property type="nucleotide sequence ID" value="NZ_SMFL01000005.1"/>
</dbReference>
<reference evidence="8 9" key="1">
    <citation type="submission" date="2019-03" db="EMBL/GenBank/DDBJ databases">
        <title>Dyadobacter AR-3-6 sp. nov., isolated from arctic soil.</title>
        <authorList>
            <person name="Chaudhary D.K."/>
        </authorList>
    </citation>
    <scope>NUCLEOTIDE SEQUENCE [LARGE SCALE GENOMIC DNA]</scope>
    <source>
        <strain evidence="8 9">AR-3-6</strain>
    </source>
</reference>
<evidence type="ECO:0000256" key="3">
    <source>
        <dbReference type="ARBA" id="ARBA00022837"/>
    </source>
</evidence>
<evidence type="ECO:0000313" key="8">
    <source>
        <dbReference type="EMBL" id="TDE14831.1"/>
    </source>
</evidence>
<dbReference type="Pfam" id="PF14508">
    <property type="entry name" value="GH97_N"/>
    <property type="match status" value="1"/>
</dbReference>
<proteinExistence type="predicted"/>
<protein>
    <recommendedName>
        <fullName evidence="10">Glycoside hydrolase family 97 protein</fullName>
    </recommendedName>
</protein>
<keyword evidence="9" id="KW-1185">Reference proteome</keyword>
<keyword evidence="3" id="KW-0106">Calcium</keyword>
<comment type="cofactor">
    <cofactor evidence="1">
        <name>Ca(2+)</name>
        <dbReference type="ChEBI" id="CHEBI:29108"/>
    </cofactor>
</comment>
<name>A0A4R5DRZ4_9BACT</name>
<accession>A0A4R5DRZ4</accession>
<dbReference type="Pfam" id="PF14509">
    <property type="entry name" value="GH97_C"/>
    <property type="match status" value="1"/>
</dbReference>
<dbReference type="PANTHER" id="PTHR35803">
    <property type="entry name" value="GLUCAN 1,4-ALPHA-GLUCOSIDASE SUSB-RELATED"/>
    <property type="match status" value="1"/>
</dbReference>
<dbReference type="InterPro" id="IPR029483">
    <property type="entry name" value="GH97_C"/>
</dbReference>
<dbReference type="Pfam" id="PF10566">
    <property type="entry name" value="Glyco_hydro_97"/>
    <property type="match status" value="1"/>
</dbReference>
<comment type="subunit">
    <text evidence="2">Monomer.</text>
</comment>
<dbReference type="Gene3D" id="3.20.20.70">
    <property type="entry name" value="Aldolase class I"/>
    <property type="match status" value="1"/>
</dbReference>
<evidence type="ECO:0000259" key="7">
    <source>
        <dbReference type="Pfam" id="PF14509"/>
    </source>
</evidence>
<evidence type="ECO:0000256" key="2">
    <source>
        <dbReference type="ARBA" id="ARBA00011245"/>
    </source>
</evidence>
<dbReference type="OrthoDB" id="57532at2"/>
<dbReference type="InterPro" id="IPR013785">
    <property type="entry name" value="Aldolase_TIM"/>
</dbReference>
<dbReference type="InterPro" id="IPR017853">
    <property type="entry name" value="GH"/>
</dbReference>
<dbReference type="InterPro" id="IPR052720">
    <property type="entry name" value="Glycosyl_hydrolase_97"/>
</dbReference>
<evidence type="ECO:0000256" key="1">
    <source>
        <dbReference type="ARBA" id="ARBA00001913"/>
    </source>
</evidence>
<feature type="domain" description="Glycosyl-hydrolase 97 catalytic" evidence="5">
    <location>
        <begin position="282"/>
        <end position="428"/>
    </location>
</feature>
<evidence type="ECO:0008006" key="10">
    <source>
        <dbReference type="Google" id="ProtNLM"/>
    </source>
</evidence>
<dbReference type="InterPro" id="IPR029486">
    <property type="entry name" value="GH97_N"/>
</dbReference>
<gene>
    <name evidence="8" type="ORF">E0F88_16755</name>
</gene>
<feature type="domain" description="Glycosyl-hydrolase 97 N-terminal" evidence="6">
    <location>
        <begin position="33"/>
        <end position="265"/>
    </location>
</feature>
<sequence>MRKIFFYLSLGLFFALCAKPAYCYQNNSFAAYSPDQKTSFEIKVDENKNLVYRILSSGKIIIDWSAMGLVPGQKLLSKQTKILKTRAREVDERFAWPYGERDSIINHHNEITLDCRATDVKYTIIARIFDGSVAFRYALVQKKSTTPATIVDEATSFNLPGQFKVYQYNQESVFTETAISEMTKTSDLPSTLVGEGIYISIGEADNSSYTKAILKKAEGQNTLKIGFLKDSVHTTPSFQTPWRTISFSRDAIGLHQFSDLPLRLVDAKPAGATNWIKPGKLIRSSLSTQAGLDCIDFAASHNFQYIMFDAGWYGPEFKKESDATKVIAAIDMKKVIEYGKSKGIGVILYVNRVALQTQIDQVLPLYKSWGVAGLKFGFIDGLSQSGIKWLVSAIEKVYQHGLMLNIHDNYKPTGLSRTYPNLLTQEGIRGNENNPDAYHNMMLPFTRFLAGAADYTFCYPNSNRNFSDNLLKTKLQVSKGQQLALSVIYFSPIQAILWYGNPNDYKNEIETEFFKLVPTTWNQTQYLKGEPGKFVSVARRKNDNWYIGSACAEDRWEADIRLDFLSSGQKYKMTVYSDEGQEIIKSQQVIEKDFLLPIRLAPKSGQAVILEKQ</sequence>
<evidence type="ECO:0000313" key="9">
    <source>
        <dbReference type="Proteomes" id="UP000294850"/>
    </source>
</evidence>
<dbReference type="AlphaFoldDB" id="A0A4R5DRZ4"/>
<feature type="chain" id="PRO_5020427825" description="Glycoside hydrolase family 97 protein" evidence="4">
    <location>
        <begin position="24"/>
        <end position="613"/>
    </location>
</feature>
<evidence type="ECO:0000256" key="4">
    <source>
        <dbReference type="SAM" id="SignalP"/>
    </source>
</evidence>
<dbReference type="Proteomes" id="UP000294850">
    <property type="component" value="Unassembled WGS sequence"/>
</dbReference>
<comment type="caution">
    <text evidence="8">The sequence shown here is derived from an EMBL/GenBank/DDBJ whole genome shotgun (WGS) entry which is preliminary data.</text>
</comment>